<reference evidence="8 10" key="3">
    <citation type="submission" date="2023-03" db="EMBL/GenBank/DDBJ databases">
        <title>Agriculturally important microbes genome sequencing.</title>
        <authorList>
            <person name="Dunlap C."/>
        </authorList>
    </citation>
    <scope>NUCLEOTIDE SEQUENCE [LARGE SCALE GENOMIC DNA]</scope>
    <source>
        <strain evidence="8 10">CBP-3203</strain>
    </source>
</reference>
<evidence type="ECO:0000259" key="6">
    <source>
        <dbReference type="SMART" id="SM00833"/>
    </source>
</evidence>
<reference evidence="7 9" key="1">
    <citation type="journal article" date="2015" name="Int. J. Syst. Evol. Microbiol.">
        <title>Bacillus glycinifermentans sp. nov., isolated from fermented soybean paste.</title>
        <authorList>
            <person name="Kim S.J."/>
            <person name="Dunlap C.A."/>
            <person name="Kwon S.W."/>
            <person name="Rooney A.P."/>
        </authorList>
    </citation>
    <scope>NUCLEOTIDE SEQUENCE [LARGE SCALE GENOMIC DNA]</scope>
    <source>
        <strain evidence="7 9">GO-13</strain>
    </source>
</reference>
<accession>A0A0T6BPN9</accession>
<name>A0A0T6BPN9_9BACI</name>
<comment type="caution">
    <text evidence="7">The sequence shown here is derived from an EMBL/GenBank/DDBJ whole genome shotgun (WGS) entry which is preliminary data.</text>
</comment>
<dbReference type="InterPro" id="IPR051927">
    <property type="entry name" value="Zn_Chap_cDPG_Synth"/>
</dbReference>
<dbReference type="InterPro" id="IPR027417">
    <property type="entry name" value="P-loop_NTPase"/>
</dbReference>
<dbReference type="Pfam" id="PF02492">
    <property type="entry name" value="cobW"/>
    <property type="match status" value="1"/>
</dbReference>
<gene>
    <name evidence="7" type="ORF">AB447_217410</name>
    <name evidence="8" type="ORF">P8828_14560</name>
</gene>
<dbReference type="EMBL" id="LECW02000020">
    <property type="protein sequence ID" value="KRT93583.1"/>
    <property type="molecule type" value="Genomic_DNA"/>
</dbReference>
<dbReference type="PANTHER" id="PTHR43603">
    <property type="entry name" value="COBW DOMAIN-CONTAINING PROTEIN DDB_G0274527"/>
    <property type="match status" value="1"/>
</dbReference>
<evidence type="ECO:0000256" key="1">
    <source>
        <dbReference type="ARBA" id="ARBA00022741"/>
    </source>
</evidence>
<organism evidence="7 9">
    <name type="scientific">Bacillus glycinifermentans</name>
    <dbReference type="NCBI Taxonomy" id="1664069"/>
    <lineage>
        <taxon>Bacteria</taxon>
        <taxon>Bacillati</taxon>
        <taxon>Bacillota</taxon>
        <taxon>Bacilli</taxon>
        <taxon>Bacillales</taxon>
        <taxon>Bacillaceae</taxon>
        <taxon>Bacillus</taxon>
    </lineage>
</organism>
<dbReference type="STRING" id="1664069.BGLY_0779"/>
<dbReference type="Gene3D" id="3.40.50.300">
    <property type="entry name" value="P-loop containing nucleotide triphosphate hydrolases"/>
    <property type="match status" value="1"/>
</dbReference>
<keyword evidence="2" id="KW-0378">Hydrolase</keyword>
<comment type="similarity">
    <text evidence="4">Belongs to the SIMIBI class G3E GTPase family. ZNG1 subfamily.</text>
</comment>
<evidence type="ECO:0000256" key="5">
    <source>
        <dbReference type="ARBA" id="ARBA00049117"/>
    </source>
</evidence>
<evidence type="ECO:0000256" key="2">
    <source>
        <dbReference type="ARBA" id="ARBA00022801"/>
    </source>
</evidence>
<keyword evidence="3" id="KW-0143">Chaperone</keyword>
<sequence>MNNKIPVTVLSGYLGAGKTTLLNYILQNRRGLKVAVIVNDMSEVNIDAGLVKQGGGLSRTDEKLVEMSNGCICCTLREDLLVEVEKLAKQGNIDYIVIESTGISEPIPVAQTFSYIDEELGIDLTRFCRLDTMVTVVDANRFWHDFQSGDSLLDRKEAVGEEDERDIADLLIDQIEFCDVLILNKCDLVSQEELAKLEKVLRTLQPGAKIIRAVKGEVDPEKILNTRLFDFEKASSSAGWLRELNQGHEQHTPETEEYGISSFVYEARRPFHTERFYNWIQTLSENVVRAKGIAWCATRNNLALLMSQAGPSASLEPVSYWVAALPKQEQERILKEEPEVLQDWDAEFGDRHTKLVFIGIDLSPEEISAEADRCLLTDSEMADDWSLLPDPFDWVIQKA</sequence>
<dbReference type="GO" id="GO:0000166">
    <property type="term" value="F:nucleotide binding"/>
    <property type="evidence" value="ECO:0007669"/>
    <property type="project" value="UniProtKB-KW"/>
</dbReference>
<evidence type="ECO:0000313" key="10">
    <source>
        <dbReference type="Proteomes" id="UP001341297"/>
    </source>
</evidence>
<dbReference type="AlphaFoldDB" id="A0A0T6BPN9"/>
<dbReference type="GO" id="GO:0016787">
    <property type="term" value="F:hydrolase activity"/>
    <property type="evidence" value="ECO:0007669"/>
    <property type="project" value="UniProtKB-KW"/>
</dbReference>
<dbReference type="EMBL" id="JARRTL010000014">
    <property type="protein sequence ID" value="MEC0486029.1"/>
    <property type="molecule type" value="Genomic_DNA"/>
</dbReference>
<evidence type="ECO:0000256" key="4">
    <source>
        <dbReference type="ARBA" id="ARBA00034320"/>
    </source>
</evidence>
<dbReference type="Proteomes" id="UP000036168">
    <property type="component" value="Unassembled WGS sequence"/>
</dbReference>
<dbReference type="PANTHER" id="PTHR43603:SF3">
    <property type="entry name" value="ZINC CHAPERONE YCIC"/>
    <property type="match status" value="1"/>
</dbReference>
<dbReference type="RefSeq" id="WP_048353975.1">
    <property type="nucleotide sequence ID" value="NZ_JAQCPU010000007.1"/>
</dbReference>
<dbReference type="Pfam" id="PF07683">
    <property type="entry name" value="CobW_C"/>
    <property type="match status" value="1"/>
</dbReference>
<dbReference type="CDD" id="cd03112">
    <property type="entry name" value="CobW-like"/>
    <property type="match status" value="1"/>
</dbReference>
<evidence type="ECO:0000313" key="9">
    <source>
        <dbReference type="Proteomes" id="UP000036168"/>
    </source>
</evidence>
<dbReference type="OrthoDB" id="9808822at2"/>
<keyword evidence="1" id="KW-0547">Nucleotide-binding</keyword>
<dbReference type="Proteomes" id="UP001341297">
    <property type="component" value="Unassembled WGS sequence"/>
</dbReference>
<dbReference type="SUPFAM" id="SSF52540">
    <property type="entry name" value="P-loop containing nucleoside triphosphate hydrolases"/>
    <property type="match status" value="1"/>
</dbReference>
<evidence type="ECO:0000256" key="3">
    <source>
        <dbReference type="ARBA" id="ARBA00023186"/>
    </source>
</evidence>
<dbReference type="Gene3D" id="3.30.1220.10">
    <property type="entry name" value="CobW-like, C-terminal domain"/>
    <property type="match status" value="1"/>
</dbReference>
<evidence type="ECO:0000313" key="7">
    <source>
        <dbReference type="EMBL" id="KRT93583.1"/>
    </source>
</evidence>
<proteinExistence type="inferred from homology"/>
<keyword evidence="10" id="KW-1185">Reference proteome</keyword>
<feature type="domain" description="CobW C-terminal" evidence="6">
    <location>
        <begin position="260"/>
        <end position="375"/>
    </location>
</feature>
<protein>
    <submittedName>
        <fullName evidence="7">Cobalamin biosynthesis protein CobW</fullName>
    </submittedName>
    <submittedName>
        <fullName evidence="8">GTP-binding protein</fullName>
    </submittedName>
</protein>
<comment type="catalytic activity">
    <reaction evidence="5">
        <text>GTP + H2O = GDP + phosphate + H(+)</text>
        <dbReference type="Rhea" id="RHEA:19669"/>
        <dbReference type="ChEBI" id="CHEBI:15377"/>
        <dbReference type="ChEBI" id="CHEBI:15378"/>
        <dbReference type="ChEBI" id="CHEBI:37565"/>
        <dbReference type="ChEBI" id="CHEBI:43474"/>
        <dbReference type="ChEBI" id="CHEBI:58189"/>
    </reaction>
    <physiologicalReaction direction="left-to-right" evidence="5">
        <dbReference type="Rhea" id="RHEA:19670"/>
    </physiologicalReaction>
</comment>
<dbReference type="SMART" id="SM00833">
    <property type="entry name" value="CobW_C"/>
    <property type="match status" value="1"/>
</dbReference>
<dbReference type="InterPro" id="IPR003495">
    <property type="entry name" value="CobW/HypB/UreG_nucleotide-bd"/>
</dbReference>
<dbReference type="InterPro" id="IPR011629">
    <property type="entry name" value="CobW-like_C"/>
</dbReference>
<reference evidence="7" key="2">
    <citation type="submission" date="2015-10" db="EMBL/GenBank/DDBJ databases">
        <authorList>
            <person name="Gilbert D.G."/>
        </authorList>
    </citation>
    <scope>NUCLEOTIDE SEQUENCE</scope>
    <source>
        <strain evidence="7">GO-13</strain>
    </source>
</reference>
<evidence type="ECO:0000313" key="8">
    <source>
        <dbReference type="EMBL" id="MEC0486029.1"/>
    </source>
</evidence>
<dbReference type="InterPro" id="IPR036627">
    <property type="entry name" value="CobW-likC_sf"/>
</dbReference>